<dbReference type="PANTHER" id="PTHR12887">
    <property type="entry name" value="NANOS PROTEIN"/>
    <property type="match status" value="1"/>
</dbReference>
<evidence type="ECO:0000313" key="10">
    <source>
        <dbReference type="RefSeq" id="XP_010957701.2"/>
    </source>
</evidence>
<comment type="subcellular location">
    <subcellularLocation>
        <location evidence="1">Cytoplasm</location>
    </subcellularLocation>
</comment>
<keyword evidence="7 8" id="KW-0694">RNA-binding</keyword>
<keyword evidence="4 8" id="KW-0863">Zinc-finger</keyword>
<comment type="similarity">
    <text evidence="8">Belongs to the nanos family.</text>
</comment>
<evidence type="ECO:0000256" key="3">
    <source>
        <dbReference type="ARBA" id="ARBA00022723"/>
    </source>
</evidence>
<evidence type="ECO:0000256" key="8">
    <source>
        <dbReference type="PROSITE-ProRule" id="PRU00855"/>
    </source>
</evidence>
<evidence type="ECO:0000256" key="4">
    <source>
        <dbReference type="ARBA" id="ARBA00022771"/>
    </source>
</evidence>
<dbReference type="KEGG" id="cbai:105072453"/>
<dbReference type="InterPro" id="IPR024161">
    <property type="entry name" value="Znf_nanos-typ"/>
</dbReference>
<dbReference type="RefSeq" id="XP_010957701.2">
    <property type="nucleotide sequence ID" value="XM_010959399.2"/>
</dbReference>
<reference evidence="10" key="1">
    <citation type="submission" date="2025-08" db="UniProtKB">
        <authorList>
            <consortium name="RefSeq"/>
        </authorList>
    </citation>
    <scope>IDENTIFICATION</scope>
    <source>
        <tissue evidence="10">Blood</tissue>
    </source>
</reference>
<sequence length="218" mass="23353">MGVVPLCFRKPSAAPVHGGPSPSLSSHLPPLQAAMELPPFDMWKDYFNLSQVVSALIQSPGQVQEAPGTGELSPGELSPGEPSTEEPRPGELSSEEPRLGQLRSGKPRHGKLKPGEPRPEAQQEQGPGGRGPSEALATLCNFCKHNGESRRVYTSHRLKTPGGVVVCPILRHYVCPLCGATGDQAHTLKYCSLNGGYQSLYRRSGRNSAGRKVNCWGP</sequence>
<protein>
    <submittedName>
        <fullName evidence="10">Nanos homolog 2-like</fullName>
    </submittedName>
</protein>
<dbReference type="GO" id="GO:0008270">
    <property type="term" value="F:zinc ion binding"/>
    <property type="evidence" value="ECO:0007669"/>
    <property type="project" value="UniProtKB-KW"/>
</dbReference>
<evidence type="ECO:0000256" key="5">
    <source>
        <dbReference type="ARBA" id="ARBA00022833"/>
    </source>
</evidence>
<keyword evidence="9" id="KW-1185">Reference proteome</keyword>
<dbReference type="Gene3D" id="4.10.60.30">
    <property type="entry name" value="Nanos, RNA-binding domain"/>
    <property type="match status" value="1"/>
</dbReference>
<evidence type="ECO:0000256" key="7">
    <source>
        <dbReference type="ARBA" id="ARBA00022884"/>
    </source>
</evidence>
<dbReference type="InterPro" id="IPR008705">
    <property type="entry name" value="Nanos/Xcar2"/>
</dbReference>
<evidence type="ECO:0000256" key="6">
    <source>
        <dbReference type="ARBA" id="ARBA00022845"/>
    </source>
</evidence>
<organism evidence="9 10">
    <name type="scientific">Camelus bactrianus</name>
    <name type="common">Bactrian camel</name>
    <dbReference type="NCBI Taxonomy" id="9837"/>
    <lineage>
        <taxon>Eukaryota</taxon>
        <taxon>Metazoa</taxon>
        <taxon>Chordata</taxon>
        <taxon>Craniata</taxon>
        <taxon>Vertebrata</taxon>
        <taxon>Euteleostomi</taxon>
        <taxon>Mammalia</taxon>
        <taxon>Eutheria</taxon>
        <taxon>Laurasiatheria</taxon>
        <taxon>Artiodactyla</taxon>
        <taxon>Tylopoda</taxon>
        <taxon>Camelidae</taxon>
        <taxon>Camelus</taxon>
    </lineage>
</organism>
<dbReference type="Pfam" id="PF05741">
    <property type="entry name" value="zf-nanos"/>
    <property type="match status" value="1"/>
</dbReference>
<proteinExistence type="inferred from homology"/>
<keyword evidence="3" id="KW-0479">Metal-binding</keyword>
<dbReference type="PROSITE" id="PS51522">
    <property type="entry name" value="ZF_NANOS"/>
    <property type="match status" value="1"/>
</dbReference>
<keyword evidence="6 8" id="KW-0810">Translation regulation</keyword>
<gene>
    <name evidence="10" type="primary">LOC105072453</name>
</gene>
<dbReference type="Proteomes" id="UP001732780">
    <property type="component" value="Chromosome 35"/>
</dbReference>
<dbReference type="GO" id="GO:0005737">
    <property type="term" value="C:cytoplasm"/>
    <property type="evidence" value="ECO:0007669"/>
    <property type="project" value="UniProtKB-SubCell"/>
</dbReference>
<keyword evidence="5" id="KW-0862">Zinc</keyword>
<dbReference type="InterPro" id="IPR038129">
    <property type="entry name" value="Nanos_sf"/>
</dbReference>
<evidence type="ECO:0000256" key="1">
    <source>
        <dbReference type="ARBA" id="ARBA00004496"/>
    </source>
</evidence>
<accession>A0A9W3GVP9</accession>
<dbReference type="FunFam" id="4.10.60.30:FF:000001">
    <property type="entry name" value="nanos homolog 3"/>
    <property type="match status" value="1"/>
</dbReference>
<dbReference type="GO" id="GO:0006417">
    <property type="term" value="P:regulation of translation"/>
    <property type="evidence" value="ECO:0007669"/>
    <property type="project" value="UniProtKB-UniRule"/>
</dbReference>
<dbReference type="AlphaFoldDB" id="A0A9W3GVP9"/>
<dbReference type="GO" id="GO:0003723">
    <property type="term" value="F:RNA binding"/>
    <property type="evidence" value="ECO:0007669"/>
    <property type="project" value="UniProtKB-UniRule"/>
</dbReference>
<evidence type="ECO:0000313" key="9">
    <source>
        <dbReference type="Proteomes" id="UP001732780"/>
    </source>
</evidence>
<name>A0A9W3GVP9_CAMBA</name>
<evidence type="ECO:0000256" key="2">
    <source>
        <dbReference type="ARBA" id="ARBA00022490"/>
    </source>
</evidence>
<keyword evidence="2" id="KW-0963">Cytoplasm</keyword>